<evidence type="ECO:0000313" key="3">
    <source>
        <dbReference type="Proteomes" id="UP000284853"/>
    </source>
</evidence>
<sequence>MAKPVRSLNSCFKYLAMKLGKLALFFVLLYLAALAINPESFISLEASESFAQRADGFVSQENFDDLWVLTWVVCSVLSAVVGYVVIMKSIKKIRRK</sequence>
<proteinExistence type="predicted"/>
<dbReference type="GeneID" id="302707596"/>
<keyword evidence="3" id="KW-1185">Reference proteome</keyword>
<name>A0ABX9PQE0_9GAMM</name>
<reference evidence="2 3" key="1">
    <citation type="submission" date="2017-08" db="EMBL/GenBank/DDBJ databases">
        <title>Comparative genomics of bacteria isolated from necrotic lesions of AOD affected trees.</title>
        <authorList>
            <person name="Doonan J."/>
            <person name="Denman S."/>
            <person name="Mcdonald J.E."/>
        </authorList>
    </citation>
    <scope>NUCLEOTIDE SEQUENCE [LARGE SCALE GENOMIC DNA]</scope>
    <source>
        <strain evidence="2 3">CIP 105588</strain>
    </source>
</reference>
<protein>
    <submittedName>
        <fullName evidence="2">Uncharacterized protein</fullName>
    </submittedName>
</protein>
<evidence type="ECO:0000256" key="1">
    <source>
        <dbReference type="SAM" id="Phobius"/>
    </source>
</evidence>
<gene>
    <name evidence="2" type="ORF">CKQ54_02130</name>
</gene>
<feature type="transmembrane region" description="Helical" evidence="1">
    <location>
        <begin position="67"/>
        <end position="86"/>
    </location>
</feature>
<keyword evidence="1" id="KW-0472">Membrane</keyword>
<evidence type="ECO:0000313" key="2">
    <source>
        <dbReference type="EMBL" id="RKF67261.1"/>
    </source>
</evidence>
<accession>A0ABX9PQE0</accession>
<keyword evidence="1" id="KW-0812">Transmembrane</keyword>
<comment type="caution">
    <text evidence="2">The sequence shown here is derived from an EMBL/GenBank/DDBJ whole genome shotgun (WGS) entry which is preliminary data.</text>
</comment>
<dbReference type="Proteomes" id="UP000284853">
    <property type="component" value="Unassembled WGS sequence"/>
</dbReference>
<dbReference type="RefSeq" id="WP_120162629.1">
    <property type="nucleotide sequence ID" value="NZ_JBLYPM010000013.1"/>
</dbReference>
<keyword evidence="1" id="KW-1133">Transmembrane helix</keyword>
<organism evidence="2 3">
    <name type="scientific">Rahnella variigena</name>
    <dbReference type="NCBI Taxonomy" id="574964"/>
    <lineage>
        <taxon>Bacteria</taxon>
        <taxon>Pseudomonadati</taxon>
        <taxon>Pseudomonadota</taxon>
        <taxon>Gammaproteobacteria</taxon>
        <taxon>Enterobacterales</taxon>
        <taxon>Yersiniaceae</taxon>
        <taxon>Rahnella</taxon>
    </lineage>
</organism>
<dbReference type="EMBL" id="NSDJ01000001">
    <property type="protein sequence ID" value="RKF67261.1"/>
    <property type="molecule type" value="Genomic_DNA"/>
</dbReference>